<accession>A0A383ASQ1</accession>
<proteinExistence type="predicted"/>
<keyword evidence="1" id="KW-0472">Membrane</keyword>
<dbReference type="AlphaFoldDB" id="A0A383ASQ1"/>
<keyword evidence="1" id="KW-0812">Transmembrane</keyword>
<reference evidence="2" key="1">
    <citation type="submission" date="2018-05" db="EMBL/GenBank/DDBJ databases">
        <authorList>
            <person name="Lanie J.A."/>
            <person name="Ng W.-L."/>
            <person name="Kazmierczak K.M."/>
            <person name="Andrzejewski T.M."/>
            <person name="Davidsen T.M."/>
            <person name="Wayne K.J."/>
            <person name="Tettelin H."/>
            <person name="Glass J.I."/>
            <person name="Rusch D."/>
            <person name="Podicherti R."/>
            <person name="Tsui H.-C.T."/>
            <person name="Winkler M.E."/>
        </authorList>
    </citation>
    <scope>NUCLEOTIDE SEQUENCE</scope>
</reference>
<organism evidence="2">
    <name type="scientific">marine metagenome</name>
    <dbReference type="NCBI Taxonomy" id="408172"/>
    <lineage>
        <taxon>unclassified sequences</taxon>
        <taxon>metagenomes</taxon>
        <taxon>ecological metagenomes</taxon>
    </lineage>
</organism>
<evidence type="ECO:0000256" key="1">
    <source>
        <dbReference type="SAM" id="Phobius"/>
    </source>
</evidence>
<gene>
    <name evidence="2" type="ORF">METZ01_LOCUS463414</name>
</gene>
<evidence type="ECO:0000313" key="2">
    <source>
        <dbReference type="EMBL" id="SVE10560.1"/>
    </source>
</evidence>
<dbReference type="EMBL" id="UINC01194467">
    <property type="protein sequence ID" value="SVE10560.1"/>
    <property type="molecule type" value="Genomic_DNA"/>
</dbReference>
<protein>
    <submittedName>
        <fullName evidence="2">Uncharacterized protein</fullName>
    </submittedName>
</protein>
<feature type="transmembrane region" description="Helical" evidence="1">
    <location>
        <begin position="12"/>
        <end position="38"/>
    </location>
</feature>
<sequence>MKAPFDFNEFLMLLVLVVFFGAIGYALYAFILAISYLIN</sequence>
<keyword evidence="1" id="KW-1133">Transmembrane helix</keyword>
<name>A0A383ASQ1_9ZZZZ</name>